<evidence type="ECO:0000259" key="2">
    <source>
        <dbReference type="Pfam" id="PF06985"/>
    </source>
</evidence>
<evidence type="ECO:0000313" key="4">
    <source>
        <dbReference type="Proteomes" id="UP000799424"/>
    </source>
</evidence>
<evidence type="ECO:0000256" key="1">
    <source>
        <dbReference type="SAM" id="MobiDB-lite"/>
    </source>
</evidence>
<name>A0A6A7A1P5_9PLEO</name>
<protein>
    <recommendedName>
        <fullName evidence="2">Heterokaryon incompatibility domain-containing protein</fullName>
    </recommendedName>
</protein>
<dbReference type="PANTHER" id="PTHR24148">
    <property type="entry name" value="ANKYRIN REPEAT DOMAIN-CONTAINING PROTEIN 39 HOMOLOG-RELATED"/>
    <property type="match status" value="1"/>
</dbReference>
<evidence type="ECO:0000313" key="3">
    <source>
        <dbReference type="EMBL" id="KAF2827026.1"/>
    </source>
</evidence>
<dbReference type="InterPro" id="IPR010730">
    <property type="entry name" value="HET"/>
</dbReference>
<dbReference type="Proteomes" id="UP000799424">
    <property type="component" value="Unassembled WGS sequence"/>
</dbReference>
<dbReference type="Pfam" id="PF06985">
    <property type="entry name" value="HET"/>
    <property type="match status" value="1"/>
</dbReference>
<proteinExistence type="predicted"/>
<gene>
    <name evidence="3" type="ORF">CC86DRAFT_455594</name>
</gene>
<sequence length="526" mass="59324">MMSKHKAIAANDEDLPTDAPAEPSSNGFVYEALRHETDSIRVFTIHPGSPEATICCTMREEQLSEAKYTCLSYTWQPSHPQHTIEVNGCPLSVGHNLYLFLHAYRTTQMQEVLQSHDERPKNHPLWVDAVCINQQNTNEKGHQIRLMSEIYKRAARVLIWLGVLADATKAFLAEMHALAVAPMNPEEEDAVDETTNPGKVDFDLASRRLQSRYNTAKISDLSDHVLNLCEMTYWSRIWIAQEVLLPSEYSVFVFDGDACYEMSHLYDYLSEFKSEASCGSSSTLGMSYFEARSKDRLKDARDRIFALLPLARAGSKSNLNINYDSDASQLFRAVFEHFMGDEPMEDIMSFGALLIEALEIIRPGSTSSDISTNISYSDTQKVSIRPDPSTLVAPLAWGRSTLCIPTDQPLDHHTSCSPQTFSSIFVGLFGAGNTHVFEYAVEENDFGVVVKYARAYEYLQGCPSLPLPLMQHGKEVRYTWHDKPSEDVYYLNGGFHDLDVRNNTLHTWSSSSIEIMDEASEFVRES</sequence>
<feature type="region of interest" description="Disordered" evidence="1">
    <location>
        <begin position="1"/>
        <end position="23"/>
    </location>
</feature>
<dbReference type="OrthoDB" id="194358at2759"/>
<dbReference type="PANTHER" id="PTHR24148:SF73">
    <property type="entry name" value="HET DOMAIN PROTEIN (AFU_ORTHOLOGUE AFUA_8G01020)"/>
    <property type="match status" value="1"/>
</dbReference>
<organism evidence="3 4">
    <name type="scientific">Ophiobolus disseminans</name>
    <dbReference type="NCBI Taxonomy" id="1469910"/>
    <lineage>
        <taxon>Eukaryota</taxon>
        <taxon>Fungi</taxon>
        <taxon>Dikarya</taxon>
        <taxon>Ascomycota</taxon>
        <taxon>Pezizomycotina</taxon>
        <taxon>Dothideomycetes</taxon>
        <taxon>Pleosporomycetidae</taxon>
        <taxon>Pleosporales</taxon>
        <taxon>Pleosporineae</taxon>
        <taxon>Phaeosphaeriaceae</taxon>
        <taxon>Ophiobolus</taxon>
    </lineage>
</organism>
<accession>A0A6A7A1P5</accession>
<dbReference type="EMBL" id="MU006225">
    <property type="protein sequence ID" value="KAF2827026.1"/>
    <property type="molecule type" value="Genomic_DNA"/>
</dbReference>
<dbReference type="InterPro" id="IPR052895">
    <property type="entry name" value="HetReg/Transcr_Mod"/>
</dbReference>
<reference evidence="3" key="1">
    <citation type="journal article" date="2020" name="Stud. Mycol.">
        <title>101 Dothideomycetes genomes: a test case for predicting lifestyles and emergence of pathogens.</title>
        <authorList>
            <person name="Haridas S."/>
            <person name="Albert R."/>
            <person name="Binder M."/>
            <person name="Bloem J."/>
            <person name="Labutti K."/>
            <person name="Salamov A."/>
            <person name="Andreopoulos B."/>
            <person name="Baker S."/>
            <person name="Barry K."/>
            <person name="Bills G."/>
            <person name="Bluhm B."/>
            <person name="Cannon C."/>
            <person name="Castanera R."/>
            <person name="Culley D."/>
            <person name="Daum C."/>
            <person name="Ezra D."/>
            <person name="Gonzalez J."/>
            <person name="Henrissat B."/>
            <person name="Kuo A."/>
            <person name="Liang C."/>
            <person name="Lipzen A."/>
            <person name="Lutzoni F."/>
            <person name="Magnuson J."/>
            <person name="Mondo S."/>
            <person name="Nolan M."/>
            <person name="Ohm R."/>
            <person name="Pangilinan J."/>
            <person name="Park H.-J."/>
            <person name="Ramirez L."/>
            <person name="Alfaro M."/>
            <person name="Sun H."/>
            <person name="Tritt A."/>
            <person name="Yoshinaga Y."/>
            <person name="Zwiers L.-H."/>
            <person name="Turgeon B."/>
            <person name="Goodwin S."/>
            <person name="Spatafora J."/>
            <person name="Crous P."/>
            <person name="Grigoriev I."/>
        </authorList>
    </citation>
    <scope>NUCLEOTIDE SEQUENCE</scope>
    <source>
        <strain evidence="3">CBS 113818</strain>
    </source>
</reference>
<feature type="domain" description="Heterokaryon incompatibility" evidence="2">
    <location>
        <begin position="68"/>
        <end position="242"/>
    </location>
</feature>
<keyword evidence="4" id="KW-1185">Reference proteome</keyword>
<dbReference type="AlphaFoldDB" id="A0A6A7A1P5"/>